<reference evidence="1 2" key="1">
    <citation type="submission" date="2018-01" db="EMBL/GenBank/DDBJ databases">
        <title>Complete genome sequence of Streptomyces lunaelactis MM109T, a Ferroverdin A producer isolated from cave moonmilk deposits.</title>
        <authorList>
            <person name="Naome A."/>
            <person name="Martinet L."/>
            <person name="Maciejewska M."/>
            <person name="Anderssen S."/>
            <person name="Adam D."/>
            <person name="Tenconi E."/>
            <person name="Deflandre B."/>
            <person name="Arguelles-Arias A."/>
            <person name="Calusinska M."/>
            <person name="Copieters W."/>
            <person name="Karim L."/>
            <person name="Hanikenne M."/>
            <person name="Baurain D."/>
            <person name="van Wezel G."/>
            <person name="Smargiasso N."/>
            <person name="de Pauw E."/>
            <person name="Delfosse P."/>
            <person name="Rigali S."/>
        </authorList>
    </citation>
    <scope>NUCLEOTIDE SEQUENCE [LARGE SCALE GENOMIC DNA]</scope>
    <source>
        <strain evidence="1 2">MM109</strain>
    </source>
</reference>
<accession>A0A2R4T1T5</accession>
<dbReference type="KEGG" id="slk:SLUN_13795"/>
<evidence type="ECO:0000313" key="2">
    <source>
        <dbReference type="Proteomes" id="UP000244201"/>
    </source>
</evidence>
<gene>
    <name evidence="1" type="ORF">SLUN_13795</name>
</gene>
<sequence>MLRAAGAEDATQAYEILFRLGAPGLPLIDDYVKSFGDRLSACFLVESTETGEVVGMSTLTSLTAAGHLRMDVRLASDTAVEFAAETHALTANFAFSMWRTRKIYVHLNSPDTSPVGFGQAYDPLFRHETVLPEHTYFHGRLWDVHVLAFHRADWDTLGVELIQKIV</sequence>
<evidence type="ECO:0000313" key="1">
    <source>
        <dbReference type="EMBL" id="AVZ73098.1"/>
    </source>
</evidence>
<organism evidence="1 2">
    <name type="scientific">Streptomyces lunaelactis</name>
    <dbReference type="NCBI Taxonomy" id="1535768"/>
    <lineage>
        <taxon>Bacteria</taxon>
        <taxon>Bacillati</taxon>
        <taxon>Actinomycetota</taxon>
        <taxon>Actinomycetes</taxon>
        <taxon>Kitasatosporales</taxon>
        <taxon>Streptomycetaceae</taxon>
        <taxon>Streptomyces</taxon>
    </lineage>
</organism>
<dbReference type="AlphaFoldDB" id="A0A2R4T1T5"/>
<protein>
    <recommendedName>
        <fullName evidence="3">GNAT family N-acetyltransferase</fullName>
    </recommendedName>
</protein>
<evidence type="ECO:0008006" key="3">
    <source>
        <dbReference type="Google" id="ProtNLM"/>
    </source>
</evidence>
<name>A0A2R4T1T5_9ACTN</name>
<dbReference type="Proteomes" id="UP000244201">
    <property type="component" value="Chromosome"/>
</dbReference>
<dbReference type="Gene3D" id="3.40.630.30">
    <property type="match status" value="1"/>
</dbReference>
<proteinExistence type="predicted"/>
<dbReference type="EMBL" id="CP026304">
    <property type="protein sequence ID" value="AVZ73098.1"/>
    <property type="molecule type" value="Genomic_DNA"/>
</dbReference>
<keyword evidence="2" id="KW-1185">Reference proteome</keyword>
<dbReference type="RefSeq" id="WP_108148775.1">
    <property type="nucleotide sequence ID" value="NZ_JABSUK010000038.1"/>
</dbReference>